<evidence type="ECO:0000256" key="4">
    <source>
        <dbReference type="ARBA" id="ARBA00022679"/>
    </source>
</evidence>
<evidence type="ECO:0000313" key="9">
    <source>
        <dbReference type="EMBL" id="UXX77645.1"/>
    </source>
</evidence>
<dbReference type="InterPro" id="IPR050736">
    <property type="entry name" value="Sensor_HK_Regulatory"/>
</dbReference>
<sequence length="584" mass="67272">MYCLISASVSASDLTWTTLQKEKEGTVTIYYRSTEPFLIEEADGSLRGLEYEMMVGFKYFLWNKYGIRLHLNWQSQESFKYVFGHIKNNPKNGEFGLDIISRTVNRDLEVGFSNPYFPDIQVLVSDKNIPTVNSIEEFKEVFSEHTAVSVAETTYDQYLKNIRNKYQIDFNIIYKQSSNDILNGILEQPERFGYMDLPNYLLALNQNKAIKRQPILPIKGLGFCVIFKKGSDWQNPINEYLSSPEYEVLRNKGIQKYLGNDVYDLIESISKGEDEEMVLLLKEKELVDKELSERSKQIQRQAYVTNMLLACIVIALIFAFALFNRNRIKSKANEILTAHRGMIENQNELLSRRNNELLELDEEKNNFISILSHDLRAPINNITALAGLLQMDDNLHKSQISSIEHIASESRRLNKMVTRILDVERIESKTTDDFRKINLSDVLERVVINYRKQAEDKKIKINLTTDQSAYVFGLEQYLFHVFENLLSNAIKFSPLGQSITINVESKEKYHFINFTDGGPGLSEEDQKRMFKKFQRLSAKPTAGERSTGLGLSIVAKYTELLGGKLEWKSKPDHGTTFIVKLEAV</sequence>
<dbReference type="Gene3D" id="3.30.565.10">
    <property type="entry name" value="Histidine kinase-like ATPase, C-terminal domain"/>
    <property type="match status" value="1"/>
</dbReference>
<keyword evidence="7" id="KW-1133">Transmembrane helix</keyword>
<feature type="transmembrane region" description="Helical" evidence="7">
    <location>
        <begin position="303"/>
        <end position="323"/>
    </location>
</feature>
<evidence type="ECO:0000259" key="8">
    <source>
        <dbReference type="PROSITE" id="PS50109"/>
    </source>
</evidence>
<dbReference type="SUPFAM" id="SSF53850">
    <property type="entry name" value="Periplasmic binding protein-like II"/>
    <property type="match status" value="1"/>
</dbReference>
<dbReference type="PANTHER" id="PTHR43711:SF1">
    <property type="entry name" value="HISTIDINE KINASE 1"/>
    <property type="match status" value="1"/>
</dbReference>
<dbReference type="PROSITE" id="PS50109">
    <property type="entry name" value="HIS_KIN"/>
    <property type="match status" value="1"/>
</dbReference>
<keyword evidence="7" id="KW-0472">Membrane</keyword>
<dbReference type="PANTHER" id="PTHR43711">
    <property type="entry name" value="TWO-COMPONENT HISTIDINE KINASE"/>
    <property type="match status" value="1"/>
</dbReference>
<feature type="domain" description="Histidine kinase" evidence="8">
    <location>
        <begin position="370"/>
        <end position="584"/>
    </location>
</feature>
<keyword evidence="10" id="KW-1185">Reference proteome</keyword>
<dbReference type="InterPro" id="IPR001638">
    <property type="entry name" value="Solute-binding_3/MltF_N"/>
</dbReference>
<keyword evidence="9" id="KW-0547">Nucleotide-binding</keyword>
<dbReference type="Gene3D" id="1.10.287.130">
    <property type="match status" value="1"/>
</dbReference>
<evidence type="ECO:0000313" key="10">
    <source>
        <dbReference type="Proteomes" id="UP001062165"/>
    </source>
</evidence>
<dbReference type="CDD" id="cd00075">
    <property type="entry name" value="HATPase"/>
    <property type="match status" value="1"/>
</dbReference>
<keyword evidence="3" id="KW-0597">Phosphoprotein</keyword>
<dbReference type="EMBL" id="CP106735">
    <property type="protein sequence ID" value="UXX77645.1"/>
    <property type="molecule type" value="Genomic_DNA"/>
</dbReference>
<reference evidence="9" key="1">
    <citation type="submission" date="2022-10" db="EMBL/GenBank/DDBJ databases">
        <title>Comparative genomics and taxonomic characterization of three novel marine species of genus Reichenbachiella exhibiting antioxidant and polysaccharide degradation activities.</title>
        <authorList>
            <person name="Muhammad N."/>
            <person name="Lee Y.-J."/>
            <person name="Ko J."/>
            <person name="Kim S.-G."/>
        </authorList>
    </citation>
    <scope>NUCLEOTIDE SEQUENCE</scope>
    <source>
        <strain evidence="9">Wsw4-B4</strain>
    </source>
</reference>
<dbReference type="InterPro" id="IPR036890">
    <property type="entry name" value="HATPase_C_sf"/>
</dbReference>
<evidence type="ECO:0000256" key="5">
    <source>
        <dbReference type="ARBA" id="ARBA00022777"/>
    </source>
</evidence>
<evidence type="ECO:0000256" key="6">
    <source>
        <dbReference type="ARBA" id="ARBA00023012"/>
    </source>
</evidence>
<evidence type="ECO:0000256" key="7">
    <source>
        <dbReference type="SAM" id="Phobius"/>
    </source>
</evidence>
<evidence type="ECO:0000256" key="3">
    <source>
        <dbReference type="ARBA" id="ARBA00022553"/>
    </source>
</evidence>
<name>A0ABY6D1A1_9BACT</name>
<dbReference type="InterPro" id="IPR036097">
    <property type="entry name" value="HisK_dim/P_sf"/>
</dbReference>
<dbReference type="SMART" id="SM00388">
    <property type="entry name" value="HisKA"/>
    <property type="match status" value="1"/>
</dbReference>
<organism evidence="9 10">
    <name type="scientific">Reichenbachiella carrageenanivorans</name>
    <dbReference type="NCBI Taxonomy" id="2979869"/>
    <lineage>
        <taxon>Bacteria</taxon>
        <taxon>Pseudomonadati</taxon>
        <taxon>Bacteroidota</taxon>
        <taxon>Cytophagia</taxon>
        <taxon>Cytophagales</taxon>
        <taxon>Reichenbachiellaceae</taxon>
        <taxon>Reichenbachiella</taxon>
    </lineage>
</organism>
<keyword evidence="4" id="KW-0808">Transferase</keyword>
<dbReference type="InterPro" id="IPR005467">
    <property type="entry name" value="His_kinase_dom"/>
</dbReference>
<dbReference type="SUPFAM" id="SSF47384">
    <property type="entry name" value="Homodimeric domain of signal transducing histidine kinase"/>
    <property type="match status" value="1"/>
</dbReference>
<dbReference type="EC" id="2.7.13.3" evidence="2"/>
<evidence type="ECO:0000256" key="1">
    <source>
        <dbReference type="ARBA" id="ARBA00000085"/>
    </source>
</evidence>
<dbReference type="SUPFAM" id="SSF55874">
    <property type="entry name" value="ATPase domain of HSP90 chaperone/DNA topoisomerase II/histidine kinase"/>
    <property type="match status" value="1"/>
</dbReference>
<dbReference type="InterPro" id="IPR004358">
    <property type="entry name" value="Sig_transdc_His_kin-like_C"/>
</dbReference>
<dbReference type="SMART" id="SM00387">
    <property type="entry name" value="HATPase_c"/>
    <property type="match status" value="1"/>
</dbReference>
<keyword evidence="9" id="KW-0067">ATP-binding</keyword>
<dbReference type="SMART" id="SM00062">
    <property type="entry name" value="PBPb"/>
    <property type="match status" value="1"/>
</dbReference>
<gene>
    <name evidence="9" type="ORF">N7E81_09715</name>
</gene>
<dbReference type="Gene3D" id="3.40.190.10">
    <property type="entry name" value="Periplasmic binding protein-like II"/>
    <property type="match status" value="2"/>
</dbReference>
<dbReference type="InterPro" id="IPR003594">
    <property type="entry name" value="HATPase_dom"/>
</dbReference>
<keyword evidence="5" id="KW-0418">Kinase</keyword>
<dbReference type="InterPro" id="IPR003661">
    <property type="entry name" value="HisK_dim/P_dom"/>
</dbReference>
<evidence type="ECO:0000256" key="2">
    <source>
        <dbReference type="ARBA" id="ARBA00012438"/>
    </source>
</evidence>
<dbReference type="PRINTS" id="PR00344">
    <property type="entry name" value="BCTRLSENSOR"/>
</dbReference>
<dbReference type="Pfam" id="PF02518">
    <property type="entry name" value="HATPase_c"/>
    <property type="match status" value="1"/>
</dbReference>
<dbReference type="CDD" id="cd00082">
    <property type="entry name" value="HisKA"/>
    <property type="match status" value="1"/>
</dbReference>
<keyword evidence="6" id="KW-0902">Two-component regulatory system</keyword>
<comment type="catalytic activity">
    <reaction evidence="1">
        <text>ATP + protein L-histidine = ADP + protein N-phospho-L-histidine.</text>
        <dbReference type="EC" id="2.7.13.3"/>
    </reaction>
</comment>
<dbReference type="Pfam" id="PF00512">
    <property type="entry name" value="HisKA"/>
    <property type="match status" value="1"/>
</dbReference>
<proteinExistence type="predicted"/>
<dbReference type="Proteomes" id="UP001062165">
    <property type="component" value="Chromosome"/>
</dbReference>
<keyword evidence="7" id="KW-0812">Transmembrane</keyword>
<dbReference type="GO" id="GO:0005524">
    <property type="term" value="F:ATP binding"/>
    <property type="evidence" value="ECO:0007669"/>
    <property type="project" value="UniProtKB-KW"/>
</dbReference>
<dbReference type="RefSeq" id="WP_263049392.1">
    <property type="nucleotide sequence ID" value="NZ_CP106735.1"/>
</dbReference>
<protein>
    <recommendedName>
        <fullName evidence="2">histidine kinase</fullName>
        <ecNumber evidence="2">2.7.13.3</ecNumber>
    </recommendedName>
</protein>
<accession>A0ABY6D1A1</accession>